<evidence type="ECO:0000313" key="1">
    <source>
        <dbReference type="EMBL" id="UQX88967.1"/>
    </source>
</evidence>
<evidence type="ECO:0008006" key="3">
    <source>
        <dbReference type="Google" id="ProtNLM"/>
    </source>
</evidence>
<protein>
    <recommendedName>
        <fullName evidence="3">ABC transporter substrate-binding protein</fullName>
    </recommendedName>
</protein>
<reference evidence="1" key="2">
    <citation type="submission" date="2022-05" db="EMBL/GenBank/DDBJ databases">
        <authorList>
            <person name="Kim J.-S."/>
            <person name="Lee K."/>
            <person name="Suh M."/>
            <person name="Eom M."/>
            <person name="Kim J.-S."/>
            <person name="Kim D.-S."/>
            <person name="Ko S.-H."/>
            <person name="Shin Y."/>
            <person name="Lee J.-S."/>
        </authorList>
    </citation>
    <scope>NUCLEOTIDE SEQUENCE</scope>
    <source>
        <strain evidence="1">N237</strain>
    </source>
</reference>
<dbReference type="Gene3D" id="3.40.190.10">
    <property type="entry name" value="Periplasmic binding protein-like II"/>
    <property type="match status" value="1"/>
</dbReference>
<proteinExistence type="predicted"/>
<organism evidence="1 2">
    <name type="scientific">Jatrophihabitans telluris</name>
    <dbReference type="NCBI Taxonomy" id="2038343"/>
    <lineage>
        <taxon>Bacteria</taxon>
        <taxon>Bacillati</taxon>
        <taxon>Actinomycetota</taxon>
        <taxon>Actinomycetes</taxon>
        <taxon>Jatrophihabitantales</taxon>
        <taxon>Jatrophihabitantaceae</taxon>
        <taxon>Jatrophihabitans</taxon>
    </lineage>
</organism>
<sequence>MTISSREVSYGGLLYWDRTLPLLLGQAAPAGVKLDYTVHESAPALFERQIQEEVYDVSEMSASSFLVLLGKGDHRFVGLPLFISRNFRHGQIYVNERSGIRVPADLKGKRVGVLEYQMTAALWIRAFLLHDYGVEASEMLWKTGGLTTPDWRERLPVDLPPGVSLERIPAEMTLEGMLAAGDLDALVTAQPPKSFTLDGSTGVRRLFADYEAVERDYYQRTGLFPIMHLVVMRRDVYERDPWLASAMVAAFEEAKAIGQRRLRAITGLAVGLPWLAPAIDTVDQVFDGDAFPYGLSANAHVLEAMTQYAWEQGLTPRKVDFGELCVPDA</sequence>
<reference evidence="1" key="1">
    <citation type="journal article" date="2018" name="Int. J. Syst. Evol. Microbiol.">
        <title>Jatrophihabitans telluris sp. nov., isolated from sediment soil of lava forest wetlands and the emended description of the genus Jatrophihabitans.</title>
        <authorList>
            <person name="Lee K.C."/>
            <person name="Suh M.K."/>
            <person name="Eom M.K."/>
            <person name="Kim K.K."/>
            <person name="Kim J.S."/>
            <person name="Kim D.S."/>
            <person name="Ko S.H."/>
            <person name="Shin Y.K."/>
            <person name="Lee J.S."/>
        </authorList>
    </citation>
    <scope>NUCLEOTIDE SEQUENCE</scope>
    <source>
        <strain evidence="1">N237</strain>
    </source>
</reference>
<accession>A0ABY4R0D0</accession>
<gene>
    <name evidence="1" type="ORF">M6D93_02965</name>
</gene>
<keyword evidence="2" id="KW-1185">Reference proteome</keyword>
<dbReference type="EMBL" id="CP097332">
    <property type="protein sequence ID" value="UQX88967.1"/>
    <property type="molecule type" value="Genomic_DNA"/>
</dbReference>
<dbReference type="Proteomes" id="UP001056336">
    <property type="component" value="Chromosome"/>
</dbReference>
<evidence type="ECO:0000313" key="2">
    <source>
        <dbReference type="Proteomes" id="UP001056336"/>
    </source>
</evidence>
<dbReference type="RefSeq" id="WP_249772863.1">
    <property type="nucleotide sequence ID" value="NZ_CP097332.1"/>
</dbReference>
<name>A0ABY4R0D0_9ACTN</name>
<dbReference type="SUPFAM" id="SSF53850">
    <property type="entry name" value="Periplasmic binding protein-like II"/>
    <property type="match status" value="1"/>
</dbReference>